<dbReference type="RefSeq" id="WP_135601045.1">
    <property type="nucleotide sequence ID" value="NZ_RQFK01000023.1"/>
</dbReference>
<organism evidence="1 2">
    <name type="scientific">Leptospira noumeaensis</name>
    <dbReference type="NCBI Taxonomy" id="2484964"/>
    <lineage>
        <taxon>Bacteria</taxon>
        <taxon>Pseudomonadati</taxon>
        <taxon>Spirochaetota</taxon>
        <taxon>Spirochaetia</taxon>
        <taxon>Leptospirales</taxon>
        <taxon>Leptospiraceae</taxon>
        <taxon>Leptospira</taxon>
    </lineage>
</organism>
<evidence type="ECO:0000313" key="2">
    <source>
        <dbReference type="Proteomes" id="UP000298009"/>
    </source>
</evidence>
<evidence type="ECO:0000313" key="1">
    <source>
        <dbReference type="EMBL" id="TGK83139.1"/>
    </source>
</evidence>
<name>A0A4R9I9H0_9LEPT</name>
<dbReference type="Proteomes" id="UP000298009">
    <property type="component" value="Unassembled WGS sequence"/>
</dbReference>
<dbReference type="EMBL" id="RQFK01000023">
    <property type="protein sequence ID" value="TGK83139.1"/>
    <property type="molecule type" value="Genomic_DNA"/>
</dbReference>
<accession>A0A4R9I9H0</accession>
<gene>
    <name evidence="1" type="ORF">EHQ24_07450</name>
</gene>
<sequence length="244" mass="28211">MNSIKFTKLILLIFFYLISKGISAEDTERKKTQILFTPWIVQSDNGHQHRKIPSSFNLQILYSPFKNIYLGMIYGIGRGKEESYGQYYSNPNRANAIYQFSRTKQGETFAFNIQYYLTTSIFASVNLGLEKGFTVKRENYTNYSPNNIDLEPYVHNTSFSDRVFSSIGLGYKTEIWDHFLFALEVQCGYMEAGKINHNITFNPNYYEGSLPKQYQDLLISQSLYNSYPKNTTFSQVLISAGLSF</sequence>
<dbReference type="OrthoDB" id="328907at2"/>
<keyword evidence="2" id="KW-1185">Reference proteome</keyword>
<comment type="caution">
    <text evidence="1">The sequence shown here is derived from an EMBL/GenBank/DDBJ whole genome shotgun (WGS) entry which is preliminary data.</text>
</comment>
<reference evidence="1" key="1">
    <citation type="journal article" date="2019" name="PLoS Negl. Trop. Dis.">
        <title>Revisiting the worldwide diversity of Leptospira species in the environment.</title>
        <authorList>
            <person name="Vincent A.T."/>
            <person name="Schiettekatte O."/>
            <person name="Bourhy P."/>
            <person name="Veyrier F.J."/>
            <person name="Picardeau M."/>
        </authorList>
    </citation>
    <scope>NUCLEOTIDE SEQUENCE [LARGE SCALE GENOMIC DNA]</scope>
    <source>
        <strain evidence="1">201800287</strain>
    </source>
</reference>
<proteinExistence type="predicted"/>
<evidence type="ECO:0008006" key="3">
    <source>
        <dbReference type="Google" id="ProtNLM"/>
    </source>
</evidence>
<protein>
    <recommendedName>
        <fullName evidence="3">Outer membrane protein beta-barrel domain-containing protein</fullName>
    </recommendedName>
</protein>
<dbReference type="AlphaFoldDB" id="A0A4R9I9H0"/>